<dbReference type="Pfam" id="PF03861">
    <property type="entry name" value="ANTAR"/>
    <property type="match status" value="1"/>
</dbReference>
<dbReference type="SMART" id="SM00065">
    <property type="entry name" value="GAF"/>
    <property type="match status" value="1"/>
</dbReference>
<evidence type="ECO:0000256" key="4">
    <source>
        <dbReference type="ARBA" id="ARBA00023163"/>
    </source>
</evidence>
<dbReference type="InterPro" id="IPR011006">
    <property type="entry name" value="CheY-like_superfamily"/>
</dbReference>
<dbReference type="GO" id="GO:0003723">
    <property type="term" value="F:RNA binding"/>
    <property type="evidence" value="ECO:0007669"/>
    <property type="project" value="InterPro"/>
</dbReference>
<dbReference type="InterPro" id="IPR005561">
    <property type="entry name" value="ANTAR"/>
</dbReference>
<dbReference type="InterPro" id="IPR036388">
    <property type="entry name" value="WH-like_DNA-bd_sf"/>
</dbReference>
<dbReference type="PIRSF" id="PIRSF036625">
    <property type="entry name" value="GAF_ANTAR"/>
    <property type="match status" value="1"/>
</dbReference>
<dbReference type="EMBL" id="FTNT01000006">
    <property type="protein sequence ID" value="SIS05556.1"/>
    <property type="molecule type" value="Genomic_DNA"/>
</dbReference>
<evidence type="ECO:0000256" key="3">
    <source>
        <dbReference type="ARBA" id="ARBA00023015"/>
    </source>
</evidence>
<gene>
    <name evidence="6" type="ORF">SAMN05445060_2434</name>
</gene>
<proteinExistence type="predicted"/>
<dbReference type="Proteomes" id="UP000186218">
    <property type="component" value="Unassembled WGS sequence"/>
</dbReference>
<protein>
    <submittedName>
        <fullName evidence="6">GAF domain-containing protein</fullName>
    </submittedName>
</protein>
<dbReference type="AlphaFoldDB" id="A0A1N7FZD5"/>
<dbReference type="Pfam" id="PF13185">
    <property type="entry name" value="GAF_2"/>
    <property type="match status" value="1"/>
</dbReference>
<dbReference type="PROSITE" id="PS50921">
    <property type="entry name" value="ANTAR"/>
    <property type="match status" value="1"/>
</dbReference>
<dbReference type="GO" id="GO:0016301">
    <property type="term" value="F:kinase activity"/>
    <property type="evidence" value="ECO:0007669"/>
    <property type="project" value="UniProtKB-KW"/>
</dbReference>
<dbReference type="InterPro" id="IPR012074">
    <property type="entry name" value="GAF_ANTAR"/>
</dbReference>
<feature type="domain" description="ANTAR" evidence="5">
    <location>
        <begin position="199"/>
        <end position="260"/>
    </location>
</feature>
<sequence>MAGRQPVSPLAVMNRARQNGTAGDWMVNPVTEVDGDLDTQQNADISRQLAALARRFREGGETTESSLAVIAEAGADSVPASQASSITLVDRAGVVQTPIFVGELARQADDLQRTLGEGPCIRSAMDLETVVIDDTTTDPRWPRFGPAVAELGVRSMVCCGLYVDNNGYGALNFHSRSPGAFDAESVSFAELFAAHAAVAFSAAKEAEQIRAALTNRDIIGQAKGMIMERYGLDSEAAFSLLARLSQDSNVKLYEVAQQVVEAGPDS</sequence>
<organism evidence="6 7">
    <name type="scientific">Williamsia sterculiae</name>
    <dbReference type="NCBI Taxonomy" id="1344003"/>
    <lineage>
        <taxon>Bacteria</taxon>
        <taxon>Bacillati</taxon>
        <taxon>Actinomycetota</taxon>
        <taxon>Actinomycetes</taxon>
        <taxon>Mycobacteriales</taxon>
        <taxon>Nocardiaceae</taxon>
        <taxon>Williamsia</taxon>
    </lineage>
</organism>
<keyword evidence="7" id="KW-1185">Reference proteome</keyword>
<dbReference type="InterPro" id="IPR029016">
    <property type="entry name" value="GAF-like_dom_sf"/>
</dbReference>
<dbReference type="SUPFAM" id="SSF52172">
    <property type="entry name" value="CheY-like"/>
    <property type="match status" value="1"/>
</dbReference>
<keyword evidence="1" id="KW-0808">Transferase</keyword>
<dbReference type="Gene3D" id="1.10.10.10">
    <property type="entry name" value="Winged helix-like DNA-binding domain superfamily/Winged helix DNA-binding domain"/>
    <property type="match status" value="1"/>
</dbReference>
<dbReference type="SMART" id="SM01012">
    <property type="entry name" value="ANTAR"/>
    <property type="match status" value="1"/>
</dbReference>
<dbReference type="Gene3D" id="3.30.450.40">
    <property type="match status" value="1"/>
</dbReference>
<evidence type="ECO:0000259" key="5">
    <source>
        <dbReference type="PROSITE" id="PS50921"/>
    </source>
</evidence>
<evidence type="ECO:0000256" key="2">
    <source>
        <dbReference type="ARBA" id="ARBA00022777"/>
    </source>
</evidence>
<dbReference type="STRING" id="1344003.SAMN05445060_2434"/>
<dbReference type="SUPFAM" id="SSF55781">
    <property type="entry name" value="GAF domain-like"/>
    <property type="match status" value="1"/>
</dbReference>
<keyword evidence="4" id="KW-0804">Transcription</keyword>
<keyword evidence="3" id="KW-0805">Transcription regulation</keyword>
<reference evidence="6 7" key="1">
    <citation type="submission" date="2017-01" db="EMBL/GenBank/DDBJ databases">
        <authorList>
            <person name="Mah S.A."/>
            <person name="Swanson W.J."/>
            <person name="Moy G.W."/>
            <person name="Vacquier V.D."/>
        </authorList>
    </citation>
    <scope>NUCLEOTIDE SEQUENCE [LARGE SCALE GENOMIC DNA]</scope>
    <source>
        <strain evidence="6 7">CPCC 203464</strain>
    </source>
</reference>
<name>A0A1N7FZD5_9NOCA</name>
<evidence type="ECO:0000256" key="1">
    <source>
        <dbReference type="ARBA" id="ARBA00022679"/>
    </source>
</evidence>
<accession>A0A1N7FZD5</accession>
<evidence type="ECO:0000313" key="7">
    <source>
        <dbReference type="Proteomes" id="UP000186218"/>
    </source>
</evidence>
<keyword evidence="2" id="KW-0418">Kinase</keyword>
<evidence type="ECO:0000313" key="6">
    <source>
        <dbReference type="EMBL" id="SIS05556.1"/>
    </source>
</evidence>
<dbReference type="InterPro" id="IPR003018">
    <property type="entry name" value="GAF"/>
</dbReference>